<comment type="subcellular location">
    <subcellularLocation>
        <location evidence="1">Endosome membrane</location>
        <topology evidence="1">Peripheral membrane protein</topology>
        <orientation evidence="1">Cytoplasmic side</orientation>
    </subcellularLocation>
    <subcellularLocation>
        <location evidence="2">Late endosome membrane</location>
    </subcellularLocation>
    <subcellularLocation>
        <location evidence="3">Lysosome membrane</location>
        <topology evidence="3">Peripheral membrane protein</topology>
        <orientation evidence="3">Cytoplasmic side</orientation>
    </subcellularLocation>
</comment>
<evidence type="ECO:0000259" key="9">
    <source>
        <dbReference type="PROSITE" id="PS51837"/>
    </source>
</evidence>
<feature type="compositionally biased region" description="Low complexity" evidence="8">
    <location>
        <begin position="441"/>
        <end position="454"/>
    </location>
</feature>
<evidence type="ECO:0000313" key="10">
    <source>
        <dbReference type="EMBL" id="KAG7316060.1"/>
    </source>
</evidence>
<comment type="caution">
    <text evidence="10">The sequence shown here is derived from an EMBL/GenBank/DDBJ whole genome shotgun (WGS) entry which is preliminary data.</text>
</comment>
<evidence type="ECO:0000256" key="6">
    <source>
        <dbReference type="ARBA" id="ARBA00022833"/>
    </source>
</evidence>
<dbReference type="PANTHER" id="PTHR23292">
    <property type="entry name" value="LIPOPOLYSACCHARIDE-INDUCED TUMOR NECROSIS FACTOR-ALPHA FACTOR"/>
    <property type="match status" value="1"/>
</dbReference>
<feature type="region of interest" description="Disordered" evidence="8">
    <location>
        <begin position="302"/>
        <end position="344"/>
    </location>
</feature>
<sequence length="767" mass="84416">MTWEINDTGTFLLKYFGPSPLIMDLNPPPPYPGPEAVYPPVQVVQDVVYPAPPKYSAAVVQPMPTILQPELVVQPAAVIQTQPAFMVVNPVVVQPALSDVPASMTCTYCQQQIVTVIKPSNGLLVWTAFGVMLVFGLWPCCLIPFCVHSCKDIQHTCPNCRNVLHVYRRMKHIRISALLLSSVPKHRSLAMENISAPLYPGPPLESTSLVDQRPHTPQPAPRTRYNIVEQSPGPQHQRSLPVENIPVPPYPGPPLDFQSTSCVQQRPCSLQPPLRSCYTTVEQSPEPQLCRSLPMENMPVPPYPGPPLESQSTSSVHQRPCTPQPPTRTCYTTVQQSPGPQTYRSLPVENFPVPPYSLDSQQRPCSLQPPPRTYNTTVECGRHSPGPQHHSSLPIENIPVPPYPGPPLNSQFTSSVQQRAYTPQPLSHTHHEPLEGGPHTPLYSPSPQSQSSLPMHNISTPPYPGPPLEMKHQQVYSNTPCKNAEVSPCNHPHSQIPCQYPAPSGTSGIHRPVHKGVVTPKPAPQGWHDKAEVVSCQNQHCNPTFYFAPNKHSPECMDDKIKAQEFAPQDVPHKHCVPVQGAKFPVDFPTESKVFSMKKMSESLNFRAQAHHLQLESHCSLEKSTIEISTEQHVKVSKNSGPPPPPYPGFDLNQQSPDPLHQLQPDTSASMYTYTHPSVIQPRVQVVQAGRSQVVIQPQRQTVVMPAPQPTVVIQPAAPAVRVIQAPAPAVQVIQAPASAVRVIQAPAPAVRVIQSPSSAVVYPRYY</sequence>
<dbReference type="OrthoDB" id="4713066at2759"/>
<keyword evidence="5" id="KW-0479">Metal-binding</keyword>
<accession>A0A9D3N5M2</accession>
<feature type="compositionally biased region" description="Polar residues" evidence="8">
    <location>
        <begin position="334"/>
        <end position="344"/>
    </location>
</feature>
<evidence type="ECO:0000256" key="5">
    <source>
        <dbReference type="ARBA" id="ARBA00022723"/>
    </source>
</evidence>
<dbReference type="InterPro" id="IPR037519">
    <property type="entry name" value="LITAF_fam"/>
</dbReference>
<dbReference type="PANTHER" id="PTHR23292:SF48">
    <property type="entry name" value="LIPOPOLYSACCHARIDE-INDUCED TUMOR NECROSIS FACTOR-ALPHA FACTOR HOMOLOG-RELATED"/>
    <property type="match status" value="1"/>
</dbReference>
<name>A0A9D3N5M2_9TELE</name>
<dbReference type="GO" id="GO:0098574">
    <property type="term" value="C:cytoplasmic side of lysosomal membrane"/>
    <property type="evidence" value="ECO:0007669"/>
    <property type="project" value="TreeGrafter"/>
</dbReference>
<dbReference type="AlphaFoldDB" id="A0A9D3N5M2"/>
<evidence type="ECO:0000256" key="1">
    <source>
        <dbReference type="ARBA" id="ARBA00004125"/>
    </source>
</evidence>
<proteinExistence type="inferred from homology"/>
<keyword evidence="11" id="KW-1185">Reference proteome</keyword>
<feature type="compositionally biased region" description="Polar residues" evidence="8">
    <location>
        <begin position="408"/>
        <end position="427"/>
    </location>
</feature>
<keyword evidence="6" id="KW-0862">Zinc</keyword>
<evidence type="ECO:0000256" key="8">
    <source>
        <dbReference type="SAM" id="MobiDB-lite"/>
    </source>
</evidence>
<organism evidence="10 11">
    <name type="scientific">Hemibagrus wyckioides</name>
    <dbReference type="NCBI Taxonomy" id="337641"/>
    <lineage>
        <taxon>Eukaryota</taxon>
        <taxon>Metazoa</taxon>
        <taxon>Chordata</taxon>
        <taxon>Craniata</taxon>
        <taxon>Vertebrata</taxon>
        <taxon>Euteleostomi</taxon>
        <taxon>Actinopterygii</taxon>
        <taxon>Neopterygii</taxon>
        <taxon>Teleostei</taxon>
        <taxon>Ostariophysi</taxon>
        <taxon>Siluriformes</taxon>
        <taxon>Bagridae</taxon>
        <taxon>Hemibagrus</taxon>
    </lineage>
</organism>
<feature type="region of interest" description="Disordered" evidence="8">
    <location>
        <begin position="633"/>
        <end position="665"/>
    </location>
</feature>
<feature type="region of interest" description="Disordered" evidence="8">
    <location>
        <begin position="357"/>
        <end position="471"/>
    </location>
</feature>
<feature type="compositionally biased region" description="Polar residues" evidence="8">
    <location>
        <begin position="228"/>
        <end position="238"/>
    </location>
</feature>
<dbReference type="PROSITE" id="PS51837">
    <property type="entry name" value="LITAF"/>
    <property type="match status" value="1"/>
</dbReference>
<dbReference type="Pfam" id="PF10601">
    <property type="entry name" value="zf-LITAF-like"/>
    <property type="match status" value="1"/>
</dbReference>
<keyword evidence="7" id="KW-0472">Membrane</keyword>
<dbReference type="GO" id="GO:0008270">
    <property type="term" value="F:zinc ion binding"/>
    <property type="evidence" value="ECO:0007669"/>
    <property type="project" value="TreeGrafter"/>
</dbReference>
<evidence type="ECO:0000256" key="4">
    <source>
        <dbReference type="ARBA" id="ARBA00005975"/>
    </source>
</evidence>
<evidence type="ECO:0000256" key="2">
    <source>
        <dbReference type="ARBA" id="ARBA00004414"/>
    </source>
</evidence>
<dbReference type="GO" id="GO:0005634">
    <property type="term" value="C:nucleus"/>
    <property type="evidence" value="ECO:0007669"/>
    <property type="project" value="TreeGrafter"/>
</dbReference>
<dbReference type="SMART" id="SM00714">
    <property type="entry name" value="LITAF"/>
    <property type="match status" value="1"/>
</dbReference>
<evidence type="ECO:0000256" key="7">
    <source>
        <dbReference type="ARBA" id="ARBA00023136"/>
    </source>
</evidence>
<protein>
    <recommendedName>
        <fullName evidence="9">LITAF domain-containing protein</fullName>
    </recommendedName>
</protein>
<reference evidence="10 11" key="1">
    <citation type="submission" date="2021-06" db="EMBL/GenBank/DDBJ databases">
        <title>Chromosome-level genome assembly of the red-tail catfish (Hemibagrus wyckioides).</title>
        <authorList>
            <person name="Shao F."/>
        </authorList>
    </citation>
    <scope>NUCLEOTIDE SEQUENCE [LARGE SCALE GENOMIC DNA]</scope>
    <source>
        <strain evidence="10">EC202008001</strain>
        <tissue evidence="10">Blood</tissue>
    </source>
</reference>
<evidence type="ECO:0000313" key="11">
    <source>
        <dbReference type="Proteomes" id="UP000824219"/>
    </source>
</evidence>
<feature type="domain" description="LITAF" evidence="9">
    <location>
        <begin position="88"/>
        <end position="169"/>
    </location>
</feature>
<dbReference type="EMBL" id="JAHKSW010000026">
    <property type="protein sequence ID" value="KAG7316060.1"/>
    <property type="molecule type" value="Genomic_DNA"/>
</dbReference>
<dbReference type="Proteomes" id="UP000824219">
    <property type="component" value="Linkage Group LG26"/>
</dbReference>
<gene>
    <name evidence="10" type="ORF">KOW79_020926</name>
</gene>
<comment type="similarity">
    <text evidence="4">Belongs to the CDIP1/LITAF family.</text>
</comment>
<dbReference type="InterPro" id="IPR006629">
    <property type="entry name" value="LITAF"/>
</dbReference>
<feature type="region of interest" description="Disordered" evidence="8">
    <location>
        <begin position="205"/>
        <end position="239"/>
    </location>
</feature>
<evidence type="ECO:0000256" key="3">
    <source>
        <dbReference type="ARBA" id="ARBA00004630"/>
    </source>
</evidence>
<dbReference type="GO" id="GO:0098560">
    <property type="term" value="C:cytoplasmic side of late endosome membrane"/>
    <property type="evidence" value="ECO:0007669"/>
    <property type="project" value="TreeGrafter"/>
</dbReference>